<keyword evidence="2" id="KW-1185">Reference proteome</keyword>
<accession>K4JV07</accession>
<proteinExistence type="predicted"/>
<dbReference type="RefSeq" id="YP_006988559.1">
    <property type="nucleotide sequence ID" value="NC_019406.1"/>
</dbReference>
<evidence type="ECO:0000313" key="1">
    <source>
        <dbReference type="EMBL" id="AFU88195.1"/>
    </source>
</evidence>
<organism evidence="1 2">
    <name type="scientific">Caulobacter phage CcrColossus</name>
    <dbReference type="NCBI Taxonomy" id="1211640"/>
    <lineage>
        <taxon>Viruses</taxon>
        <taxon>Duplodnaviria</taxon>
        <taxon>Heunggongvirae</taxon>
        <taxon>Uroviricota</taxon>
        <taxon>Caudoviricetes</taxon>
        <taxon>Jeanschmidtviridae</taxon>
        <taxon>Colossusvirus</taxon>
        <taxon>Colossusvirus colossus</taxon>
    </lineage>
</organism>
<reference evidence="1 2" key="1">
    <citation type="journal article" date="2012" name="BMC Genomics">
        <title>The Caulobacter crescentus phage phiCbK: genomics of a canonical phage.</title>
        <authorList>
            <person name="Gill J.J."/>
            <person name="Berry J.D."/>
            <person name="Russell W.K."/>
            <person name="Lessor L."/>
            <person name="Escobar Garcia D.A."/>
            <person name="Hernandez D."/>
            <person name="Kane A."/>
            <person name="Keene J."/>
            <person name="Maddox M."/>
            <person name="Martin R."/>
            <person name="Mohan S."/>
            <person name="Thorn A.M."/>
            <person name="Russell D.H."/>
            <person name="Young R."/>
        </authorList>
    </citation>
    <scope>NUCLEOTIDE SEQUENCE [LARGE SCALE GENOMIC DNA]</scope>
</reference>
<name>K4JV07_9CAUD</name>
<evidence type="ECO:0000313" key="2">
    <source>
        <dbReference type="Proteomes" id="UP000000463"/>
    </source>
</evidence>
<dbReference type="GeneID" id="13995253"/>
<protein>
    <submittedName>
        <fullName evidence="1">Uncharacterized protein</fullName>
    </submittedName>
</protein>
<dbReference type="KEGG" id="vg:13995253"/>
<sequence length="74" mass="8258">MPFKRASELKIVEITPQGAELRYEAIAQAAGHFNIIAWGQNSAGEPTQQEHARCGSREKAVSEMDDLFRTLERA</sequence>
<dbReference type="EMBL" id="JX100810">
    <property type="protein sequence ID" value="AFU88195.1"/>
    <property type="molecule type" value="Genomic_DNA"/>
</dbReference>
<gene>
    <name evidence="1" type="ORF">CcrColossus_gp325</name>
</gene>
<dbReference type="Proteomes" id="UP000000463">
    <property type="component" value="Segment"/>
</dbReference>